<dbReference type="CDD" id="cd19481">
    <property type="entry name" value="RecA-like_protease"/>
    <property type="match status" value="1"/>
</dbReference>
<comment type="caution">
    <text evidence="3">The sequence shown here is derived from an EMBL/GenBank/DDBJ whole genome shotgun (WGS) entry which is preliminary data.</text>
</comment>
<dbReference type="GO" id="GO:0005524">
    <property type="term" value="F:ATP binding"/>
    <property type="evidence" value="ECO:0007669"/>
    <property type="project" value="InterPro"/>
</dbReference>
<dbReference type="InterPro" id="IPR027417">
    <property type="entry name" value="P-loop_NTPase"/>
</dbReference>
<reference evidence="3 4" key="1">
    <citation type="submission" date="2023-08" db="EMBL/GenBank/DDBJ databases">
        <title>Black Yeasts Isolated from many extreme environments.</title>
        <authorList>
            <person name="Coleine C."/>
            <person name="Stajich J.E."/>
            <person name="Selbmann L."/>
        </authorList>
    </citation>
    <scope>NUCLEOTIDE SEQUENCE [LARGE SCALE GENOMIC DNA]</scope>
    <source>
        <strain evidence="3 4">CCFEE 5910</strain>
    </source>
</reference>
<feature type="compositionally biased region" description="Polar residues" evidence="1">
    <location>
        <begin position="1"/>
        <end position="10"/>
    </location>
</feature>
<keyword evidence="4" id="KW-1185">Reference proteome</keyword>
<gene>
    <name evidence="3" type="ORF">LTR05_008568</name>
</gene>
<evidence type="ECO:0000259" key="2">
    <source>
        <dbReference type="SMART" id="SM00382"/>
    </source>
</evidence>
<dbReference type="PANTHER" id="PTHR46411:SF3">
    <property type="entry name" value="AAA+ ATPASE DOMAIN-CONTAINING PROTEIN"/>
    <property type="match status" value="1"/>
</dbReference>
<dbReference type="InterPro" id="IPR054289">
    <property type="entry name" value="DUF7025"/>
</dbReference>
<dbReference type="Proteomes" id="UP001309876">
    <property type="component" value="Unassembled WGS sequence"/>
</dbReference>
<dbReference type="PANTHER" id="PTHR46411">
    <property type="entry name" value="FAMILY ATPASE, PUTATIVE-RELATED"/>
    <property type="match status" value="1"/>
</dbReference>
<evidence type="ECO:0000313" key="3">
    <source>
        <dbReference type="EMBL" id="KAK5080458.1"/>
    </source>
</evidence>
<dbReference type="SUPFAM" id="SSF52540">
    <property type="entry name" value="P-loop containing nucleoside triphosphate hydrolases"/>
    <property type="match status" value="1"/>
</dbReference>
<dbReference type="GO" id="GO:0016887">
    <property type="term" value="F:ATP hydrolysis activity"/>
    <property type="evidence" value="ECO:0007669"/>
    <property type="project" value="InterPro"/>
</dbReference>
<sequence length="768" mass="86273">MSSSKSPKNSKATRVHSTKIVDSPVAATIDSSTMPSQFNKKDSGAPVTAKPLSEDKSTKPSKPESVPASTPALEEQVPSDAESDSGQDEISPAGPDTQLSAQEAKLVNVFRRTVKNVSGEPAAAKSAAVATAVSSKEASKPARGSRLELKEVYEAWDTKTFAYKLTEPSHSSNITELETYAFVCRVRILKKDEQRVYYVDIHATGLRDMLCEVLKDVHWVNLKVEKLELEQNLLYHYLPTLQKYLDKCTQDKTWPQVDREALRYLLCTMKTRTAETTARLQSLLETGRITYELLWALFPPNTLVLTMCPGSHQVRCLRFQFAYEDKTEQGVEHLALQCEYIDYDGKILGWVAEDLHLDRFHGTLPITSLPVYPIHYYPDPQIDQVLAHRGRRFIGLMGSHHCMYRGTAFLQIKDGYKRLTIQSNIMVDASEFSKTHPGYTRLTTRHVQVEYLFHQVTQSHRVIGRSLSPATLSDNELMMCPPTVLGCGLGLKFWGEFVVDHIHRIDWPSAPFDRVAIPRSIKTTLMSVTQQYFSSPHGEPAAMQEIGTVRRGIRILLHGPPGVGNTLTAQALACHYQRPLYPISSADLSSDPHELDTQLPQFFRAALAWNAVLLMDEADIFLQARTPTTLDRNRLVGIFLTRLEQFSGIMVLTTNRLDDIDLAILDRVLLKIVYHPLTSGARRDVLQSLLKTIPDITEEQMEGFDEAFLQRFTRIKANGRQITNVFEVATRLAEASGDAFHRHHLEGALEVSGLVLPGEDAEEDLYDD</sequence>
<feature type="compositionally biased region" description="Basic and acidic residues" evidence="1">
    <location>
        <begin position="52"/>
        <end position="62"/>
    </location>
</feature>
<feature type="compositionally biased region" description="Polar residues" evidence="1">
    <location>
        <begin position="29"/>
        <end position="38"/>
    </location>
</feature>
<dbReference type="InterPro" id="IPR003959">
    <property type="entry name" value="ATPase_AAA_core"/>
</dbReference>
<feature type="region of interest" description="Disordered" evidence="1">
    <location>
        <begin position="1"/>
        <end position="97"/>
    </location>
</feature>
<dbReference type="SMART" id="SM00382">
    <property type="entry name" value="AAA"/>
    <property type="match status" value="1"/>
</dbReference>
<accession>A0AAN7ST74</accession>
<organism evidence="3 4">
    <name type="scientific">Lithohypha guttulata</name>
    <dbReference type="NCBI Taxonomy" id="1690604"/>
    <lineage>
        <taxon>Eukaryota</taxon>
        <taxon>Fungi</taxon>
        <taxon>Dikarya</taxon>
        <taxon>Ascomycota</taxon>
        <taxon>Pezizomycotina</taxon>
        <taxon>Eurotiomycetes</taxon>
        <taxon>Chaetothyriomycetidae</taxon>
        <taxon>Chaetothyriales</taxon>
        <taxon>Trichomeriaceae</taxon>
        <taxon>Lithohypha</taxon>
    </lineage>
</organism>
<protein>
    <recommendedName>
        <fullName evidence="2">AAA+ ATPase domain-containing protein</fullName>
    </recommendedName>
</protein>
<name>A0AAN7ST74_9EURO</name>
<feature type="domain" description="AAA+ ATPase" evidence="2">
    <location>
        <begin position="551"/>
        <end position="679"/>
    </location>
</feature>
<dbReference type="InterPro" id="IPR003593">
    <property type="entry name" value="AAA+_ATPase"/>
</dbReference>
<evidence type="ECO:0000256" key="1">
    <source>
        <dbReference type="SAM" id="MobiDB-lite"/>
    </source>
</evidence>
<dbReference type="Pfam" id="PF22942">
    <property type="entry name" value="DUF7025"/>
    <property type="match status" value="1"/>
</dbReference>
<evidence type="ECO:0000313" key="4">
    <source>
        <dbReference type="Proteomes" id="UP001309876"/>
    </source>
</evidence>
<dbReference type="AlphaFoldDB" id="A0AAN7ST74"/>
<dbReference type="Gene3D" id="3.40.50.300">
    <property type="entry name" value="P-loop containing nucleotide triphosphate hydrolases"/>
    <property type="match status" value="1"/>
</dbReference>
<dbReference type="EMBL" id="JAVRRJ010000014">
    <property type="protein sequence ID" value="KAK5080458.1"/>
    <property type="molecule type" value="Genomic_DNA"/>
</dbReference>
<proteinExistence type="predicted"/>
<dbReference type="Pfam" id="PF00004">
    <property type="entry name" value="AAA"/>
    <property type="match status" value="1"/>
</dbReference>